<organism evidence="1 2">
    <name type="scientific">Comamonas testosteroni TK102</name>
    <dbReference type="NCBI Taxonomy" id="1392005"/>
    <lineage>
        <taxon>Bacteria</taxon>
        <taxon>Pseudomonadati</taxon>
        <taxon>Pseudomonadota</taxon>
        <taxon>Betaproteobacteria</taxon>
        <taxon>Burkholderiales</taxon>
        <taxon>Comamonadaceae</taxon>
        <taxon>Comamonas</taxon>
    </lineage>
</organism>
<evidence type="ECO:0000313" key="1">
    <source>
        <dbReference type="EMBL" id="AIJ48935.1"/>
    </source>
</evidence>
<dbReference type="AlphaFoldDB" id="A0A076PYM3"/>
<sequence>MAGLFLCGLSAARARMRLRLVSASKSRGPLAVRVFLALPSLADAAQNNMQGPTWAFAIHQGRRRGRDQRSAEIFDIRK</sequence>
<proteinExistence type="predicted"/>
<evidence type="ECO:0000313" key="2">
    <source>
        <dbReference type="Proteomes" id="UP000028782"/>
    </source>
</evidence>
<protein>
    <submittedName>
        <fullName evidence="1">Uncharacterized protein</fullName>
    </submittedName>
</protein>
<reference evidence="1 2" key="1">
    <citation type="journal article" date="2014" name="Genome Announc.">
        <title>Complete Genome Sequence of Polychlorinated Biphenyl Degrader Comamonas testosteroni TK102 (NBRC 109938).</title>
        <authorList>
            <person name="Fukuda K."/>
            <person name="Hosoyama A."/>
            <person name="Tsuchikane K."/>
            <person name="Ohji S."/>
            <person name="Yamazoe A."/>
            <person name="Fujita N."/>
            <person name="Shintani M."/>
            <person name="Kimbara K."/>
        </authorList>
    </citation>
    <scope>NUCLEOTIDE SEQUENCE [LARGE SCALE GENOMIC DNA]</scope>
    <source>
        <strain evidence="1">TK102</strain>
    </source>
</reference>
<gene>
    <name evidence="1" type="ORF">O987_24295</name>
</gene>
<dbReference type="HOGENOM" id="CLU_2615933_0_0_4"/>
<accession>A0A076PYM3</accession>
<dbReference type="Proteomes" id="UP000028782">
    <property type="component" value="Chromosome"/>
</dbReference>
<dbReference type="KEGG" id="ctes:O987_24295"/>
<name>A0A076PYM3_COMTE</name>
<dbReference type="EMBL" id="CP006704">
    <property type="protein sequence ID" value="AIJ48935.1"/>
    <property type="molecule type" value="Genomic_DNA"/>
</dbReference>